<keyword evidence="6" id="KW-0813">Transport</keyword>
<keyword evidence="10" id="KW-1185">Reference proteome</keyword>
<feature type="transmembrane region" description="Helical" evidence="7">
    <location>
        <begin position="135"/>
        <end position="160"/>
    </location>
</feature>
<evidence type="ECO:0000256" key="5">
    <source>
        <dbReference type="ARBA" id="ARBA00023136"/>
    </source>
</evidence>
<evidence type="ECO:0000256" key="7">
    <source>
        <dbReference type="SAM" id="Phobius"/>
    </source>
</evidence>
<dbReference type="RefSeq" id="WP_005027185.1">
    <property type="nucleotide sequence ID" value="NZ_KE150240.1"/>
</dbReference>
<keyword evidence="6" id="KW-0653">Protein transport</keyword>
<feature type="domain" description="MotA/TolQ/ExbB proton channel" evidence="8">
    <location>
        <begin position="73"/>
        <end position="172"/>
    </location>
</feature>
<evidence type="ECO:0000256" key="6">
    <source>
        <dbReference type="RuleBase" id="RU004057"/>
    </source>
</evidence>
<dbReference type="EMBL" id="ADCP02000003">
    <property type="protein sequence ID" value="EFV44512.1"/>
    <property type="molecule type" value="Genomic_DNA"/>
</dbReference>
<evidence type="ECO:0000313" key="9">
    <source>
        <dbReference type="EMBL" id="EFV44512.1"/>
    </source>
</evidence>
<dbReference type="eggNOG" id="COG0811">
    <property type="taxonomic scope" value="Bacteria"/>
</dbReference>
<comment type="caution">
    <text evidence="9">The sequence shown here is derived from an EMBL/GenBank/DDBJ whole genome shotgun (WGS) entry which is preliminary data.</text>
</comment>
<dbReference type="AlphaFoldDB" id="E5Y693"/>
<keyword evidence="2" id="KW-1003">Cell membrane</keyword>
<organism evidence="9 10">
    <name type="scientific">Bilophila wadsworthia (strain 3_1_6)</name>
    <dbReference type="NCBI Taxonomy" id="563192"/>
    <lineage>
        <taxon>Bacteria</taxon>
        <taxon>Pseudomonadati</taxon>
        <taxon>Thermodesulfobacteriota</taxon>
        <taxon>Desulfovibrionia</taxon>
        <taxon>Desulfovibrionales</taxon>
        <taxon>Desulfovibrionaceae</taxon>
        <taxon>Bilophila</taxon>
    </lineage>
</organism>
<name>E5Y693_BILW3</name>
<dbReference type="HOGENOM" id="CLU_053325_4_2_7"/>
<evidence type="ECO:0000259" key="8">
    <source>
        <dbReference type="Pfam" id="PF01618"/>
    </source>
</evidence>
<accession>E5Y693</accession>
<dbReference type="OrthoDB" id="4045at2"/>
<sequence length="189" mass="20512">MNFLMSFADFFAKGGPLMWPILLCSVLALAIVLFKTLEYTTALHTLGKIKQGDSIPLPWFLAPICERLGTADEETLSLTANRQVRKLERGLGVLELITTIAPILGLTGTVTGMISTFQAIGEHGSRVDPSVLAGGIWEALITTAAGLLVALPAHVAYHFLENRLSELIQTVQEIVDVRRIAFCGISHEN</sequence>
<dbReference type="PANTHER" id="PTHR30625">
    <property type="entry name" value="PROTEIN TOLQ"/>
    <property type="match status" value="1"/>
</dbReference>
<dbReference type="GO" id="GO:0017038">
    <property type="term" value="P:protein import"/>
    <property type="evidence" value="ECO:0007669"/>
    <property type="project" value="TreeGrafter"/>
</dbReference>
<evidence type="ECO:0000256" key="3">
    <source>
        <dbReference type="ARBA" id="ARBA00022692"/>
    </source>
</evidence>
<evidence type="ECO:0000313" key="10">
    <source>
        <dbReference type="Proteomes" id="UP000006034"/>
    </source>
</evidence>
<dbReference type="PANTHER" id="PTHR30625:SF11">
    <property type="entry name" value="MOTA_TOLQ_EXBB PROTON CHANNEL DOMAIN-CONTAINING PROTEIN"/>
    <property type="match status" value="1"/>
</dbReference>
<protein>
    <submittedName>
        <fullName evidence="9">Biopolymer transporter ExbB</fullName>
    </submittedName>
</protein>
<dbReference type="InterPro" id="IPR050790">
    <property type="entry name" value="ExbB/TolQ_transport"/>
</dbReference>
<feature type="transmembrane region" description="Helical" evidence="7">
    <location>
        <begin position="17"/>
        <end position="34"/>
    </location>
</feature>
<proteinExistence type="inferred from homology"/>
<feature type="transmembrane region" description="Helical" evidence="7">
    <location>
        <begin position="91"/>
        <end position="115"/>
    </location>
</feature>
<comment type="subcellular location">
    <subcellularLocation>
        <location evidence="1">Cell membrane</location>
        <topology evidence="1">Multi-pass membrane protein</topology>
    </subcellularLocation>
    <subcellularLocation>
        <location evidence="6">Membrane</location>
        <topology evidence="6">Multi-pass membrane protein</topology>
    </subcellularLocation>
</comment>
<evidence type="ECO:0000256" key="2">
    <source>
        <dbReference type="ARBA" id="ARBA00022475"/>
    </source>
</evidence>
<dbReference type="STRING" id="563192.HMPREF0179_01706"/>
<dbReference type="InterPro" id="IPR002898">
    <property type="entry name" value="MotA_ExbB_proton_chnl"/>
</dbReference>
<keyword evidence="3 7" id="KW-0812">Transmembrane</keyword>
<keyword evidence="5 7" id="KW-0472">Membrane</keyword>
<dbReference type="GeneID" id="78087400"/>
<gene>
    <name evidence="9" type="ORF">HMPREF0179_01706</name>
</gene>
<dbReference type="Pfam" id="PF01618">
    <property type="entry name" value="MotA_ExbB"/>
    <property type="match status" value="1"/>
</dbReference>
<dbReference type="Proteomes" id="UP000006034">
    <property type="component" value="Unassembled WGS sequence"/>
</dbReference>
<comment type="similarity">
    <text evidence="6">Belongs to the exbB/tolQ family.</text>
</comment>
<dbReference type="GO" id="GO:0005886">
    <property type="term" value="C:plasma membrane"/>
    <property type="evidence" value="ECO:0007669"/>
    <property type="project" value="UniProtKB-SubCell"/>
</dbReference>
<evidence type="ECO:0000256" key="4">
    <source>
        <dbReference type="ARBA" id="ARBA00022989"/>
    </source>
</evidence>
<keyword evidence="4 7" id="KW-1133">Transmembrane helix</keyword>
<evidence type="ECO:0000256" key="1">
    <source>
        <dbReference type="ARBA" id="ARBA00004651"/>
    </source>
</evidence>
<reference evidence="9 10" key="2">
    <citation type="submission" date="2013-04" db="EMBL/GenBank/DDBJ databases">
        <title>The Genome Sequence of Bilophila wadsworthia 3_1_6.</title>
        <authorList>
            <consortium name="The Broad Institute Genomics Platform"/>
            <person name="Earl A."/>
            <person name="Ward D."/>
            <person name="Feldgarden M."/>
            <person name="Gevers D."/>
            <person name="Sibley C."/>
            <person name="Strauss J."/>
            <person name="Allen-Vercoe E."/>
            <person name="Walker B."/>
            <person name="Young S."/>
            <person name="Zeng Q."/>
            <person name="Gargeya S."/>
            <person name="Fitzgerald M."/>
            <person name="Haas B."/>
            <person name="Abouelleil A."/>
            <person name="Allen A.W."/>
            <person name="Alvarado L."/>
            <person name="Arachchi H.M."/>
            <person name="Berlin A.M."/>
            <person name="Chapman S.B."/>
            <person name="Gainer-Dewar J."/>
            <person name="Goldberg J."/>
            <person name="Griggs A."/>
            <person name="Gujja S."/>
            <person name="Hansen M."/>
            <person name="Howarth C."/>
            <person name="Imamovic A."/>
            <person name="Ireland A."/>
            <person name="Larimer J."/>
            <person name="McCowan C."/>
            <person name="Murphy C."/>
            <person name="Pearson M."/>
            <person name="Poon T.W."/>
            <person name="Priest M."/>
            <person name="Roberts A."/>
            <person name="Saif S."/>
            <person name="Shea T."/>
            <person name="Sisk P."/>
            <person name="Sykes S."/>
            <person name="Wortman J."/>
            <person name="Nusbaum C."/>
            <person name="Birren B."/>
        </authorList>
    </citation>
    <scope>NUCLEOTIDE SEQUENCE [LARGE SCALE GENOMIC DNA]</scope>
    <source>
        <strain evidence="9 10">3_1_6</strain>
    </source>
</reference>
<reference evidence="9 10" key="1">
    <citation type="submission" date="2010-10" db="EMBL/GenBank/DDBJ databases">
        <authorList>
            <consortium name="The Broad Institute Genome Sequencing Platform"/>
            <person name="Ward D."/>
            <person name="Earl A."/>
            <person name="Feldgarden M."/>
            <person name="Young S.K."/>
            <person name="Gargeya S."/>
            <person name="Zeng Q."/>
            <person name="Alvarado L."/>
            <person name="Berlin A."/>
            <person name="Bochicchio J."/>
            <person name="Chapman S.B."/>
            <person name="Chen Z."/>
            <person name="Freedman E."/>
            <person name="Gellesch M."/>
            <person name="Goldberg J."/>
            <person name="Griggs A."/>
            <person name="Gujja S."/>
            <person name="Heilman E."/>
            <person name="Heiman D."/>
            <person name="Howarth C."/>
            <person name="Mehta T."/>
            <person name="Neiman D."/>
            <person name="Pearson M."/>
            <person name="Roberts A."/>
            <person name="Saif S."/>
            <person name="Shea T."/>
            <person name="Shenoy N."/>
            <person name="Sisk P."/>
            <person name="Stolte C."/>
            <person name="Sykes S."/>
            <person name="White J."/>
            <person name="Yandava C."/>
            <person name="Allen-Vercoe E."/>
            <person name="Sibley C."/>
            <person name="Ambrose C.E."/>
            <person name="Strauss J."/>
            <person name="Daigneault M."/>
            <person name="Haas B."/>
            <person name="Nusbaum C."/>
            <person name="Birren B."/>
        </authorList>
    </citation>
    <scope>NUCLEOTIDE SEQUENCE [LARGE SCALE GENOMIC DNA]</scope>
    <source>
        <strain evidence="9 10">3_1_6</strain>
    </source>
</reference>